<name>A0A2N9BEB3_STRCX</name>
<sequence>MTENWVDLEHEFDLVIDYDASLWLEIPPRWDAESWSDIDSWASECAELFCRSHAQDPGESGIAFLAGTLRRCADAFAPERFDTRALLHIASPTTMPLPVFAAVRPAEEEGEREAALRALVQADDPDAVEPPVVEMFHTENLGEGVRALRYVRQDDAPEVLAGLRYAWHDDEIDTDTVLWTATDDVGQVIRAAKDIEKLAHKIQIRIWDVDPED</sequence>
<reference evidence="2" key="1">
    <citation type="submission" date="2017-11" db="EMBL/GenBank/DDBJ databases">
        <authorList>
            <person name="Wibberg D."/>
        </authorList>
    </citation>
    <scope>NUCLEOTIDE SEQUENCE [LARGE SCALE GENOMIC DNA]</scope>
</reference>
<protein>
    <submittedName>
        <fullName evidence="1">Uncharacterized protein</fullName>
    </submittedName>
</protein>
<dbReference type="RefSeq" id="WP_050810325.1">
    <property type="nucleotide sequence ID" value="NZ_LT962942.1"/>
</dbReference>
<evidence type="ECO:0000313" key="1">
    <source>
        <dbReference type="EMBL" id="SOR81680.1"/>
    </source>
</evidence>
<evidence type="ECO:0000313" key="2">
    <source>
        <dbReference type="Proteomes" id="UP000235464"/>
    </source>
</evidence>
<organism evidence="1 2">
    <name type="scientific">Streptomyces chartreusis NRRL 3882</name>
    <dbReference type="NCBI Taxonomy" id="1079985"/>
    <lineage>
        <taxon>Bacteria</taxon>
        <taxon>Bacillati</taxon>
        <taxon>Actinomycetota</taxon>
        <taxon>Actinomycetes</taxon>
        <taxon>Kitasatosporales</taxon>
        <taxon>Streptomycetaceae</taxon>
        <taxon>Streptomyces</taxon>
    </lineage>
</organism>
<gene>
    <name evidence="1" type="ORF">SCNRRL3882_5132</name>
</gene>
<dbReference type="Proteomes" id="UP000235464">
    <property type="component" value="Chromosome I"/>
</dbReference>
<dbReference type="EMBL" id="LT963352">
    <property type="protein sequence ID" value="SOR81680.1"/>
    <property type="molecule type" value="Genomic_DNA"/>
</dbReference>
<proteinExistence type="predicted"/>
<dbReference type="AlphaFoldDB" id="A0A2N9BEB3"/>
<keyword evidence="2" id="KW-1185">Reference proteome</keyword>
<dbReference type="OrthoDB" id="4087444at2"/>
<accession>A0A2N9BEB3</accession>